<sequence length="102" mass="11011">MASEKEPKAVVSCNPRPSRANRKPKAKCFRSIRSVRHGPGVDVDVGPHKATSNSSEVPAPSLPSLFPSTAVFRILEKFSGLQSFLAFQLAILTTSISELKFG</sequence>
<feature type="region of interest" description="Disordered" evidence="1">
    <location>
        <begin position="1"/>
        <end position="27"/>
    </location>
</feature>
<feature type="region of interest" description="Disordered" evidence="1">
    <location>
        <begin position="39"/>
        <end position="59"/>
    </location>
</feature>
<comment type="caution">
    <text evidence="2">The sequence shown here is derived from an EMBL/GenBank/DDBJ whole genome shotgun (WGS) entry which is preliminary data.</text>
</comment>
<dbReference type="AlphaFoldDB" id="A0A6B0RZL5"/>
<proteinExistence type="predicted"/>
<evidence type="ECO:0000313" key="2">
    <source>
        <dbReference type="EMBL" id="MXQ92573.1"/>
    </source>
</evidence>
<gene>
    <name evidence="2" type="ORF">E5288_WYG005713</name>
</gene>
<reference evidence="2" key="1">
    <citation type="submission" date="2019-10" db="EMBL/GenBank/DDBJ databases">
        <title>The sequence and de novo assembly of the wild yak genome.</title>
        <authorList>
            <person name="Liu Y."/>
        </authorList>
    </citation>
    <scope>NUCLEOTIDE SEQUENCE [LARGE SCALE GENOMIC DNA]</scope>
    <source>
        <strain evidence="2">WY2019</strain>
    </source>
</reference>
<protein>
    <submittedName>
        <fullName evidence="2">Uncharacterized protein</fullName>
    </submittedName>
</protein>
<dbReference type="Proteomes" id="UP000322234">
    <property type="component" value="Unassembled WGS sequence"/>
</dbReference>
<keyword evidence="3" id="KW-1185">Reference proteome</keyword>
<organism evidence="2 3">
    <name type="scientific">Bos mutus</name>
    <name type="common">wild yak</name>
    <dbReference type="NCBI Taxonomy" id="72004"/>
    <lineage>
        <taxon>Eukaryota</taxon>
        <taxon>Metazoa</taxon>
        <taxon>Chordata</taxon>
        <taxon>Craniata</taxon>
        <taxon>Vertebrata</taxon>
        <taxon>Euteleostomi</taxon>
        <taxon>Mammalia</taxon>
        <taxon>Eutheria</taxon>
        <taxon>Laurasiatheria</taxon>
        <taxon>Artiodactyla</taxon>
        <taxon>Ruminantia</taxon>
        <taxon>Pecora</taxon>
        <taxon>Bovidae</taxon>
        <taxon>Bovinae</taxon>
        <taxon>Bos</taxon>
    </lineage>
</organism>
<name>A0A6B0RZL5_9CETA</name>
<evidence type="ECO:0000256" key="1">
    <source>
        <dbReference type="SAM" id="MobiDB-lite"/>
    </source>
</evidence>
<accession>A0A6B0RZL5</accession>
<dbReference type="EMBL" id="VBQZ03000084">
    <property type="protein sequence ID" value="MXQ92573.1"/>
    <property type="molecule type" value="Genomic_DNA"/>
</dbReference>
<evidence type="ECO:0000313" key="3">
    <source>
        <dbReference type="Proteomes" id="UP000322234"/>
    </source>
</evidence>